<comment type="catalytic activity">
    <reaction evidence="2">
        <text>[(1-&gt;4)-beta-D-glucosyl]n+m + reduced acceptor + O2 = 4-dehydro-beta-D-glucosyl-[(1-&gt;4)-beta-D-glucosyl]n-1 + [(1-&gt;4)-beta-D-glucosyl]m + acceptor + H2O.</text>
        <dbReference type="EC" id="1.14.99.56"/>
    </reaction>
</comment>
<dbReference type="EC" id="1.14.99.56" evidence="2"/>
<dbReference type="PANTHER" id="PTHR33353:SF19">
    <property type="entry name" value="GLYCOSYLHYDROLASE FAMILY 61-8 PROTEIN"/>
    <property type="match status" value="1"/>
</dbReference>
<dbReference type="CDD" id="cd21175">
    <property type="entry name" value="LPMO_AA9"/>
    <property type="match status" value="1"/>
</dbReference>
<dbReference type="STRING" id="139420.A0A371CZK5"/>
<dbReference type="Pfam" id="PF03443">
    <property type="entry name" value="AA9"/>
    <property type="match status" value="1"/>
</dbReference>
<keyword evidence="4" id="KW-0732">Signal</keyword>
<feature type="chain" id="PRO_5016860130" description="AA9 family lytic polysaccharide monooxygenase" evidence="4">
    <location>
        <begin position="21"/>
        <end position="327"/>
    </location>
</feature>
<gene>
    <name evidence="6" type="ORF">OH76DRAFT_1357151</name>
</gene>
<comment type="subcellular location">
    <subcellularLocation>
        <location evidence="2">Secreted</location>
    </subcellularLocation>
</comment>
<dbReference type="GO" id="GO:0030248">
    <property type="term" value="F:cellulose binding"/>
    <property type="evidence" value="ECO:0007669"/>
    <property type="project" value="UniProtKB-UniRule"/>
</dbReference>
<protein>
    <recommendedName>
        <fullName evidence="2">AA9 family lytic polysaccharide monooxygenase</fullName>
        <ecNumber evidence="2">1.14.99.56</ecNumber>
    </recommendedName>
    <alternativeName>
        <fullName evidence="2">Endo-beta-1,4-glucanase</fullName>
    </alternativeName>
    <alternativeName>
        <fullName evidence="2">Glycosyl hydrolase 61 family protein</fullName>
    </alternativeName>
</protein>
<evidence type="ECO:0000259" key="5">
    <source>
        <dbReference type="Pfam" id="PF03443"/>
    </source>
</evidence>
<feature type="compositionally biased region" description="Basic residues" evidence="3">
    <location>
        <begin position="316"/>
        <end position="327"/>
    </location>
</feature>
<dbReference type="Proteomes" id="UP000256964">
    <property type="component" value="Unassembled WGS sequence"/>
</dbReference>
<name>A0A371CZK5_9APHY</name>
<dbReference type="InterPro" id="IPR049892">
    <property type="entry name" value="AA9"/>
</dbReference>
<evidence type="ECO:0000256" key="1">
    <source>
        <dbReference type="ARBA" id="ARBA00023157"/>
    </source>
</evidence>
<dbReference type="OrthoDB" id="4849160at2759"/>
<keyword evidence="2" id="KW-0136">Cellulose degradation</keyword>
<feature type="compositionally biased region" description="Low complexity" evidence="3">
    <location>
        <begin position="297"/>
        <end position="310"/>
    </location>
</feature>
<feature type="domain" description="Auxiliary Activity family 9 catalytic" evidence="5">
    <location>
        <begin position="21"/>
        <end position="225"/>
    </location>
</feature>
<dbReference type="GO" id="GO:0030245">
    <property type="term" value="P:cellulose catabolic process"/>
    <property type="evidence" value="ECO:0007669"/>
    <property type="project" value="UniProtKB-UniRule"/>
</dbReference>
<organism evidence="6 7">
    <name type="scientific">Lentinus brumalis</name>
    <dbReference type="NCBI Taxonomy" id="2498619"/>
    <lineage>
        <taxon>Eukaryota</taxon>
        <taxon>Fungi</taxon>
        <taxon>Dikarya</taxon>
        <taxon>Basidiomycota</taxon>
        <taxon>Agaricomycotina</taxon>
        <taxon>Agaricomycetes</taxon>
        <taxon>Polyporales</taxon>
        <taxon>Polyporaceae</taxon>
        <taxon>Lentinus</taxon>
    </lineage>
</organism>
<dbReference type="InterPro" id="IPR005103">
    <property type="entry name" value="AA9_LPMO"/>
</dbReference>
<comment type="domain">
    <text evidence="2">Has a modular structure: an endo-beta-1,4-glucanase catalytic module at the N-terminus, a linker rich in serines and threonines, and a C-terminal carbohydrate-binding module (CBM).</text>
</comment>
<evidence type="ECO:0000313" key="6">
    <source>
        <dbReference type="EMBL" id="RDX45712.1"/>
    </source>
</evidence>
<dbReference type="GO" id="GO:0008810">
    <property type="term" value="F:cellulase activity"/>
    <property type="evidence" value="ECO:0007669"/>
    <property type="project" value="UniProtKB-UniRule"/>
</dbReference>
<keyword evidence="2" id="KW-0119">Carbohydrate metabolism</keyword>
<evidence type="ECO:0000256" key="2">
    <source>
        <dbReference type="RuleBase" id="RU368122"/>
    </source>
</evidence>
<feature type="region of interest" description="Disordered" evidence="3">
    <location>
        <begin position="240"/>
        <end position="327"/>
    </location>
</feature>
<feature type="signal peptide" evidence="4">
    <location>
        <begin position="1"/>
        <end position="20"/>
    </location>
</feature>
<proteinExistence type="predicted"/>
<dbReference type="GO" id="GO:0005576">
    <property type="term" value="C:extracellular region"/>
    <property type="evidence" value="ECO:0007669"/>
    <property type="project" value="UniProtKB-SubCell"/>
</dbReference>
<keyword evidence="7" id="KW-1185">Reference proteome</keyword>
<evidence type="ECO:0000313" key="7">
    <source>
        <dbReference type="Proteomes" id="UP000256964"/>
    </source>
</evidence>
<evidence type="ECO:0000256" key="4">
    <source>
        <dbReference type="SAM" id="SignalP"/>
    </source>
</evidence>
<dbReference type="EMBL" id="KZ857434">
    <property type="protein sequence ID" value="RDX45712.1"/>
    <property type="molecule type" value="Genomic_DNA"/>
</dbReference>
<reference evidence="6 7" key="1">
    <citation type="journal article" date="2018" name="Biotechnol. Biofuels">
        <title>Integrative visual omics of the white-rot fungus Polyporus brumalis exposes the biotechnological potential of its oxidative enzymes for delignifying raw plant biomass.</title>
        <authorList>
            <person name="Miyauchi S."/>
            <person name="Rancon A."/>
            <person name="Drula E."/>
            <person name="Hage H."/>
            <person name="Chaduli D."/>
            <person name="Favel A."/>
            <person name="Grisel S."/>
            <person name="Henrissat B."/>
            <person name="Herpoel-Gimbert I."/>
            <person name="Ruiz-Duenas F.J."/>
            <person name="Chevret D."/>
            <person name="Hainaut M."/>
            <person name="Lin J."/>
            <person name="Wang M."/>
            <person name="Pangilinan J."/>
            <person name="Lipzen A."/>
            <person name="Lesage-Meessen L."/>
            <person name="Navarro D."/>
            <person name="Riley R."/>
            <person name="Grigoriev I.V."/>
            <person name="Zhou S."/>
            <person name="Raouche S."/>
            <person name="Rosso M.N."/>
        </authorList>
    </citation>
    <scope>NUCLEOTIDE SEQUENCE [LARGE SCALE GENOMIC DNA]</scope>
    <source>
        <strain evidence="6 7">BRFM 1820</strain>
    </source>
</reference>
<comment type="function">
    <text evidence="2">Lytic polysaccharide monooxygenase (LMPO) that depolymerizes crystalline and amorphous polysaccharides via the oxidation of scissile alpha- or beta-(1-4)-glycosidic bonds, yielding C1 and/or C4 oxidation products. Catalysis by LPMOs requires the reduction of the active-site copper from Cu(II) to Cu(I) by a reducing agent and H(2)O(2) or O(2) as a cosubstrate.</text>
</comment>
<sequence length="327" mass="34390">MRLLNPALLFLSALVSRVAAHGVVISFKANGKTYAGEPNPYQPTAASPIRAVSSNGPVVDVTDKDMACGPGAKVASMDVPIDAGSVAVVTWTQPWPHMWGPVMTYLASCGEACSKVNDPTSLDWFKIDQLGASNSSDMLWIQNSNLYNSEPVQFTIPSELKAGYYMIRHEIIALHRAMTIGEAEFYPQCIQVEVKGTGKLVPPSEGLVHFPGEYQADDPGIMVFPSDTYNIKKSYKFPGGPIPNLTPDSGDSASSATSSASKSDGASSTGFPSATSSSEDATSSAGATQSAMGSVQPTSTSETPASETAAVSGSCHAKRGSIKRRRI</sequence>
<accession>A0A371CZK5</accession>
<keyword evidence="2" id="KW-0964">Secreted</keyword>
<dbReference type="Gene3D" id="2.70.50.70">
    <property type="match status" value="1"/>
</dbReference>
<keyword evidence="2" id="KW-0624">Polysaccharide degradation</keyword>
<dbReference type="AlphaFoldDB" id="A0A371CZK5"/>
<feature type="compositionally biased region" description="Low complexity" evidence="3">
    <location>
        <begin position="248"/>
        <end position="288"/>
    </location>
</feature>
<dbReference type="PANTHER" id="PTHR33353">
    <property type="entry name" value="PUTATIVE (AFU_ORTHOLOGUE AFUA_1G12560)-RELATED"/>
    <property type="match status" value="1"/>
</dbReference>
<keyword evidence="1 2" id="KW-1015">Disulfide bond</keyword>
<evidence type="ECO:0000256" key="3">
    <source>
        <dbReference type="SAM" id="MobiDB-lite"/>
    </source>
</evidence>